<dbReference type="OrthoDB" id="3800286at2759"/>
<feature type="compositionally biased region" description="Polar residues" evidence="1">
    <location>
        <begin position="332"/>
        <end position="349"/>
    </location>
</feature>
<name>A0A6A5ZCA6_9PLEO</name>
<keyword evidence="2" id="KW-1133">Transmembrane helix</keyword>
<evidence type="ECO:0000256" key="1">
    <source>
        <dbReference type="SAM" id="MobiDB-lite"/>
    </source>
</evidence>
<feature type="region of interest" description="Disordered" evidence="1">
    <location>
        <begin position="172"/>
        <end position="262"/>
    </location>
</feature>
<feature type="transmembrane region" description="Helical" evidence="2">
    <location>
        <begin position="270"/>
        <end position="300"/>
    </location>
</feature>
<feature type="compositionally biased region" description="Low complexity" evidence="1">
    <location>
        <begin position="201"/>
        <end position="224"/>
    </location>
</feature>
<reference evidence="3" key="1">
    <citation type="journal article" date="2020" name="Stud. Mycol.">
        <title>101 Dothideomycetes genomes: a test case for predicting lifestyles and emergence of pathogens.</title>
        <authorList>
            <person name="Haridas S."/>
            <person name="Albert R."/>
            <person name="Binder M."/>
            <person name="Bloem J."/>
            <person name="Labutti K."/>
            <person name="Salamov A."/>
            <person name="Andreopoulos B."/>
            <person name="Baker S."/>
            <person name="Barry K."/>
            <person name="Bills G."/>
            <person name="Bluhm B."/>
            <person name="Cannon C."/>
            <person name="Castanera R."/>
            <person name="Culley D."/>
            <person name="Daum C."/>
            <person name="Ezra D."/>
            <person name="Gonzalez J."/>
            <person name="Henrissat B."/>
            <person name="Kuo A."/>
            <person name="Liang C."/>
            <person name="Lipzen A."/>
            <person name="Lutzoni F."/>
            <person name="Magnuson J."/>
            <person name="Mondo S."/>
            <person name="Nolan M."/>
            <person name="Ohm R."/>
            <person name="Pangilinan J."/>
            <person name="Park H.-J."/>
            <person name="Ramirez L."/>
            <person name="Alfaro M."/>
            <person name="Sun H."/>
            <person name="Tritt A."/>
            <person name="Yoshinaga Y."/>
            <person name="Zwiers L.-H."/>
            <person name="Turgeon B."/>
            <person name="Goodwin S."/>
            <person name="Spatafora J."/>
            <person name="Crous P."/>
            <person name="Grigoriev I."/>
        </authorList>
    </citation>
    <scope>NUCLEOTIDE SEQUENCE</scope>
    <source>
        <strain evidence="3">CBS 627.86</strain>
    </source>
</reference>
<proteinExistence type="predicted"/>
<gene>
    <name evidence="3" type="ORF">BDV96DRAFT_19203</name>
</gene>
<keyword evidence="2" id="KW-0472">Membrane</keyword>
<keyword evidence="2" id="KW-0812">Transmembrane</keyword>
<dbReference type="Proteomes" id="UP000799770">
    <property type="component" value="Unassembled WGS sequence"/>
</dbReference>
<sequence length="437" mass="46824">MPMYPWRRFRSTSLHASCVSGSDEGVNYTSHHLRCTQVEVLSLQRSRCQQRPSSKDQVARLWPGTAPAFDNDEDDTYSTIFTPVHELQYTEASTKKFATPKKASNASGVPRKSISSSIIRKPPLCRLPASMRFSSLICYITITLFLLTSSTTGAPSWHRLDAHAQLHRRQAIPDSTGNTGNEPIPVQPSVASSPFTFAPDPTVTPASTPNSNTTTPSSSSTSTPLPAPPSPPTPQPTNVVPGSSGNTNSPDSLGLNPGGRPTPFPVASPISILSAGTIAGIASGGVVLLSIFVFVGIWLYRRRHVDVNEIDIRRSKLGSRLAMRVFGGGNNNLGSRSASRADSVGSASTGPYPYDEKRYESSVDKASIGKPKAAWLENGLLSVPKPGFMRDRERVSADDAAPWVDKGIISAPRPGRPRSAEPLGRLSGMGLGMGYMR</sequence>
<feature type="compositionally biased region" description="Pro residues" evidence="1">
    <location>
        <begin position="225"/>
        <end position="235"/>
    </location>
</feature>
<protein>
    <submittedName>
        <fullName evidence="3">Uncharacterized protein</fullName>
    </submittedName>
</protein>
<dbReference type="AlphaFoldDB" id="A0A6A5ZCA6"/>
<evidence type="ECO:0000313" key="3">
    <source>
        <dbReference type="EMBL" id="KAF2117112.1"/>
    </source>
</evidence>
<accession>A0A6A5ZCA6</accession>
<feature type="region of interest" description="Disordered" evidence="1">
    <location>
        <begin position="332"/>
        <end position="351"/>
    </location>
</feature>
<feature type="transmembrane region" description="Helical" evidence="2">
    <location>
        <begin position="129"/>
        <end position="147"/>
    </location>
</feature>
<organism evidence="3 4">
    <name type="scientific">Lophiotrema nucula</name>
    <dbReference type="NCBI Taxonomy" id="690887"/>
    <lineage>
        <taxon>Eukaryota</taxon>
        <taxon>Fungi</taxon>
        <taxon>Dikarya</taxon>
        <taxon>Ascomycota</taxon>
        <taxon>Pezizomycotina</taxon>
        <taxon>Dothideomycetes</taxon>
        <taxon>Pleosporomycetidae</taxon>
        <taxon>Pleosporales</taxon>
        <taxon>Lophiotremataceae</taxon>
        <taxon>Lophiotrema</taxon>
    </lineage>
</organism>
<evidence type="ECO:0000256" key="2">
    <source>
        <dbReference type="SAM" id="Phobius"/>
    </source>
</evidence>
<keyword evidence="4" id="KW-1185">Reference proteome</keyword>
<evidence type="ECO:0000313" key="4">
    <source>
        <dbReference type="Proteomes" id="UP000799770"/>
    </source>
</evidence>
<dbReference type="EMBL" id="ML977319">
    <property type="protein sequence ID" value="KAF2117112.1"/>
    <property type="molecule type" value="Genomic_DNA"/>
</dbReference>